<dbReference type="OrthoDB" id="10267106at2759"/>
<dbReference type="EMBL" id="GL349500">
    <property type="protein sequence ID" value="KNC55385.1"/>
    <property type="molecule type" value="Genomic_DNA"/>
</dbReference>
<evidence type="ECO:0000313" key="3">
    <source>
        <dbReference type="Proteomes" id="UP000054408"/>
    </source>
</evidence>
<dbReference type="GO" id="GO:0033194">
    <property type="term" value="P:response to hydroperoxide"/>
    <property type="evidence" value="ECO:0007669"/>
    <property type="project" value="TreeGrafter"/>
</dbReference>
<name>A0A0L0DSY8_THETB</name>
<feature type="compositionally biased region" description="Low complexity" evidence="1">
    <location>
        <begin position="273"/>
        <end position="284"/>
    </location>
</feature>
<dbReference type="RefSeq" id="XP_013753017.1">
    <property type="nucleotide sequence ID" value="XM_013897563.1"/>
</dbReference>
<organism evidence="2 3">
    <name type="scientific">Thecamonas trahens ATCC 50062</name>
    <dbReference type="NCBI Taxonomy" id="461836"/>
    <lineage>
        <taxon>Eukaryota</taxon>
        <taxon>Apusozoa</taxon>
        <taxon>Apusomonadida</taxon>
        <taxon>Apusomonadidae</taxon>
        <taxon>Thecamonas</taxon>
    </lineage>
</organism>
<dbReference type="Pfam" id="PF03883">
    <property type="entry name" value="H2O2_YaaD"/>
    <property type="match status" value="1"/>
</dbReference>
<dbReference type="GeneID" id="25569113"/>
<dbReference type="STRING" id="461836.A0A0L0DSY8"/>
<dbReference type="PANTHER" id="PTHR30283">
    <property type="entry name" value="PEROXIDE STRESS RESPONSE PROTEIN YAAA"/>
    <property type="match status" value="1"/>
</dbReference>
<protein>
    <submittedName>
        <fullName evidence="2">UPF0246 protein</fullName>
    </submittedName>
</protein>
<accession>A0A0L0DSY8</accession>
<evidence type="ECO:0000256" key="1">
    <source>
        <dbReference type="SAM" id="MobiDB-lite"/>
    </source>
</evidence>
<dbReference type="Proteomes" id="UP000054408">
    <property type="component" value="Unassembled WGS sequence"/>
</dbReference>
<dbReference type="InterPro" id="IPR005583">
    <property type="entry name" value="YaaA"/>
</dbReference>
<reference evidence="2 3" key="1">
    <citation type="submission" date="2010-05" db="EMBL/GenBank/DDBJ databases">
        <title>The Genome Sequence of Thecamonas trahens ATCC 50062.</title>
        <authorList>
            <consortium name="The Broad Institute Genome Sequencing Platform"/>
            <person name="Russ C."/>
            <person name="Cuomo C."/>
            <person name="Shea T."/>
            <person name="Young S.K."/>
            <person name="Zeng Q."/>
            <person name="Koehrsen M."/>
            <person name="Haas B."/>
            <person name="Borodovsky M."/>
            <person name="Guigo R."/>
            <person name="Alvarado L."/>
            <person name="Berlin A."/>
            <person name="Bochicchio J."/>
            <person name="Borenstein D."/>
            <person name="Chapman S."/>
            <person name="Chen Z."/>
            <person name="Freedman E."/>
            <person name="Gellesch M."/>
            <person name="Goldberg J."/>
            <person name="Griggs A."/>
            <person name="Gujja S."/>
            <person name="Heilman E."/>
            <person name="Heiman D."/>
            <person name="Hepburn T."/>
            <person name="Howarth C."/>
            <person name="Jen D."/>
            <person name="Larson L."/>
            <person name="Mehta T."/>
            <person name="Park D."/>
            <person name="Pearson M."/>
            <person name="Roberts A."/>
            <person name="Saif S."/>
            <person name="Shenoy N."/>
            <person name="Sisk P."/>
            <person name="Stolte C."/>
            <person name="Sykes S."/>
            <person name="Thomson T."/>
            <person name="Walk T."/>
            <person name="White J."/>
            <person name="Yandava C."/>
            <person name="Burger G."/>
            <person name="Gray M.W."/>
            <person name="Holland P.W.H."/>
            <person name="King N."/>
            <person name="Lang F.B.F."/>
            <person name="Roger A.J."/>
            <person name="Ruiz-Trillo I."/>
            <person name="Lander E."/>
            <person name="Nusbaum C."/>
        </authorList>
    </citation>
    <scope>NUCLEOTIDE SEQUENCE [LARGE SCALE GENOMIC DNA]</scope>
    <source>
        <strain evidence="2 3">ATCC 50062</strain>
    </source>
</reference>
<proteinExistence type="predicted"/>
<feature type="region of interest" description="Disordered" evidence="1">
    <location>
        <begin position="253"/>
        <end position="309"/>
    </location>
</feature>
<dbReference type="OMA" id="WKNGQYK"/>
<dbReference type="GO" id="GO:0005829">
    <property type="term" value="C:cytosol"/>
    <property type="evidence" value="ECO:0007669"/>
    <property type="project" value="TreeGrafter"/>
</dbReference>
<dbReference type="AlphaFoldDB" id="A0A0L0DSY8"/>
<sequence length="309" mass="32311">MSYPAETKVTAVDVASLRFGQKTAQLVAALGELSVAATGKLLGVSAALASGARDGHLALAAGKAAVREAALAYAGTAYVALKASELDMEALDAKLRIISGLYGLVTPSDEIGFYRLCMGTRLKGKLEVGVDSLYEFWGDDLGKAVVSDAEATGDEPPIVVNVASDEYYKAVAAEIAQAADDKRIVVVNVKFETAGRSSGVYSKAGRGAFVRHVVQSAAATMDDLKAFALDGYTYSAAKSNVASKGHAHTLVFTRTKAPPTAAQRKAAERKAAKAAAATKTSGKTTGKRKRKPAPSESELNQGKRKLRKR</sequence>
<dbReference type="eggNOG" id="ENOG502QWDD">
    <property type="taxonomic scope" value="Eukaryota"/>
</dbReference>
<keyword evidence="3" id="KW-1185">Reference proteome</keyword>
<dbReference type="PANTHER" id="PTHR30283:SF4">
    <property type="entry name" value="PEROXIDE STRESS RESISTANCE PROTEIN YAAA"/>
    <property type="match status" value="1"/>
</dbReference>
<gene>
    <name evidence="2" type="ORF">AMSG_11043</name>
</gene>
<evidence type="ECO:0000313" key="2">
    <source>
        <dbReference type="EMBL" id="KNC55385.1"/>
    </source>
</evidence>